<dbReference type="AlphaFoldDB" id="A0A059CED5"/>
<dbReference type="EMBL" id="KK198756">
    <property type="protein sequence ID" value="KCW76823.1"/>
    <property type="molecule type" value="Genomic_DNA"/>
</dbReference>
<accession>A0A059CED5</accession>
<reference evidence="1" key="1">
    <citation type="submission" date="2013-07" db="EMBL/GenBank/DDBJ databases">
        <title>The genome of Eucalyptus grandis.</title>
        <authorList>
            <person name="Schmutz J."/>
            <person name="Hayes R."/>
            <person name="Myburg A."/>
            <person name="Tuskan G."/>
            <person name="Grattapaglia D."/>
            <person name="Rokhsar D.S."/>
        </authorList>
    </citation>
    <scope>NUCLEOTIDE SEQUENCE</scope>
    <source>
        <tissue evidence="1">Leaf extractions</tissue>
    </source>
</reference>
<evidence type="ECO:0000313" key="1">
    <source>
        <dbReference type="EMBL" id="KCW76823.1"/>
    </source>
</evidence>
<proteinExistence type="predicted"/>
<dbReference type="InParanoid" id="A0A059CED5"/>
<dbReference type="Gramene" id="KCW76823">
    <property type="protein sequence ID" value="KCW76823"/>
    <property type="gene ID" value="EUGRSUZ_D01177"/>
</dbReference>
<protein>
    <submittedName>
        <fullName evidence="1">Uncharacterized protein</fullName>
    </submittedName>
</protein>
<name>A0A059CED5_EUCGR</name>
<organism evidence="1">
    <name type="scientific">Eucalyptus grandis</name>
    <name type="common">Flooded gum</name>
    <dbReference type="NCBI Taxonomy" id="71139"/>
    <lineage>
        <taxon>Eukaryota</taxon>
        <taxon>Viridiplantae</taxon>
        <taxon>Streptophyta</taxon>
        <taxon>Embryophyta</taxon>
        <taxon>Tracheophyta</taxon>
        <taxon>Spermatophyta</taxon>
        <taxon>Magnoliopsida</taxon>
        <taxon>eudicotyledons</taxon>
        <taxon>Gunneridae</taxon>
        <taxon>Pentapetalae</taxon>
        <taxon>rosids</taxon>
        <taxon>malvids</taxon>
        <taxon>Myrtales</taxon>
        <taxon>Myrtaceae</taxon>
        <taxon>Myrtoideae</taxon>
        <taxon>Eucalypteae</taxon>
        <taxon>Eucalyptus</taxon>
    </lineage>
</organism>
<gene>
    <name evidence="1" type="ORF">EUGRSUZ_D01177</name>
</gene>
<sequence>MRRTREHRNDRESHSRQLERVFVPLGQRRPCTFLREPILARGRRVHDRAQVDVRVLVPLVLVGSDRLRKRRDRVRVLLQAILQACSDGWIHLLALQKLLGVRPRAGHVVPQQLDGDEAEPPEVGAVAVRVRLERRDTELVADVGMQRGGR</sequence>